<protein>
    <submittedName>
        <fullName evidence="3">Histidine phosphatase family protein</fullName>
    </submittedName>
</protein>
<evidence type="ECO:0000313" key="3">
    <source>
        <dbReference type="EMBL" id="MBC8591395.1"/>
    </source>
</evidence>
<keyword evidence="4" id="KW-1185">Reference proteome</keyword>
<evidence type="ECO:0000313" key="4">
    <source>
        <dbReference type="Proteomes" id="UP000601522"/>
    </source>
</evidence>
<dbReference type="InterPro" id="IPR001345">
    <property type="entry name" value="PG/BPGM_mutase_AS"/>
</dbReference>
<evidence type="ECO:0000256" key="2">
    <source>
        <dbReference type="PIRSR" id="PIRSR613078-2"/>
    </source>
</evidence>
<dbReference type="Proteomes" id="UP000601522">
    <property type="component" value="Unassembled WGS sequence"/>
</dbReference>
<feature type="active site" description="Proton donor/acceptor" evidence="1">
    <location>
        <position position="76"/>
    </location>
</feature>
<organism evidence="3 4">
    <name type="scientific">Wansuia hejianensis</name>
    <dbReference type="NCBI Taxonomy" id="2763667"/>
    <lineage>
        <taxon>Bacteria</taxon>
        <taxon>Bacillati</taxon>
        <taxon>Bacillota</taxon>
        <taxon>Clostridia</taxon>
        <taxon>Lachnospirales</taxon>
        <taxon>Lachnospiraceae</taxon>
        <taxon>Wansuia</taxon>
    </lineage>
</organism>
<dbReference type="SMART" id="SM00855">
    <property type="entry name" value="PGAM"/>
    <property type="match status" value="1"/>
</dbReference>
<comment type="caution">
    <text evidence="3">The sequence shown here is derived from an EMBL/GenBank/DDBJ whole genome shotgun (WGS) entry which is preliminary data.</text>
</comment>
<dbReference type="InterPro" id="IPR013078">
    <property type="entry name" value="His_Pase_superF_clade-1"/>
</dbReference>
<dbReference type="InterPro" id="IPR029033">
    <property type="entry name" value="His_PPase_superfam"/>
</dbReference>
<dbReference type="PANTHER" id="PTHR48100">
    <property type="entry name" value="BROAD-SPECIFICITY PHOSPHATASE YOR283W-RELATED"/>
    <property type="match status" value="1"/>
</dbReference>
<dbReference type="Pfam" id="PF00300">
    <property type="entry name" value="His_Phos_1"/>
    <property type="match status" value="1"/>
</dbReference>
<evidence type="ECO:0000256" key="1">
    <source>
        <dbReference type="PIRSR" id="PIRSR613078-1"/>
    </source>
</evidence>
<dbReference type="PROSITE" id="PS00175">
    <property type="entry name" value="PG_MUTASE"/>
    <property type="match status" value="1"/>
</dbReference>
<dbReference type="GO" id="GO:0016791">
    <property type="term" value="F:phosphatase activity"/>
    <property type="evidence" value="ECO:0007669"/>
    <property type="project" value="TreeGrafter"/>
</dbReference>
<dbReference type="SUPFAM" id="SSF53254">
    <property type="entry name" value="Phosphoglycerate mutase-like"/>
    <property type="match status" value="1"/>
</dbReference>
<feature type="binding site" evidence="2">
    <location>
        <begin position="7"/>
        <end position="14"/>
    </location>
    <ligand>
        <name>substrate</name>
    </ligand>
</feature>
<reference evidence="3 4" key="1">
    <citation type="submission" date="2020-08" db="EMBL/GenBank/DDBJ databases">
        <title>Genome public.</title>
        <authorList>
            <person name="Liu C."/>
            <person name="Sun Q."/>
        </authorList>
    </citation>
    <scope>NUCLEOTIDE SEQUENCE [LARGE SCALE GENOMIC DNA]</scope>
    <source>
        <strain evidence="3 4">NSJ-26</strain>
    </source>
</reference>
<sequence length="192" mass="22544">MDIIMIRHGESNDNVAGVFGTYGTNLSEKGIKQIEETKKNLEEYKFSKVYVSPFVRTMETLEHLGLEGIKEERIQEYNFGIFSGLTYKDIESKYPVEYREWVENPTDYIIREGESLRTVYNRVVQFLEEILKKGEDVLLVTHAGVIRLALCWVFDNIDYFYKFKVDNGSINIISIDHNFKFIKKLNYSPRLD</sequence>
<feature type="binding site" evidence="2">
    <location>
        <position position="56"/>
    </location>
    <ligand>
        <name>substrate</name>
    </ligand>
</feature>
<dbReference type="RefSeq" id="WP_249324262.1">
    <property type="nucleotide sequence ID" value="NZ_JACRTK010000004.1"/>
</dbReference>
<dbReference type="CDD" id="cd07067">
    <property type="entry name" value="HP_PGM_like"/>
    <property type="match status" value="1"/>
</dbReference>
<dbReference type="Gene3D" id="3.40.50.1240">
    <property type="entry name" value="Phosphoglycerate mutase-like"/>
    <property type="match status" value="1"/>
</dbReference>
<proteinExistence type="predicted"/>
<feature type="active site" description="Tele-phosphohistidine intermediate" evidence="1">
    <location>
        <position position="8"/>
    </location>
</feature>
<name>A0A926EZR8_9FIRM</name>
<dbReference type="EMBL" id="JACRTK010000004">
    <property type="protein sequence ID" value="MBC8591395.1"/>
    <property type="molecule type" value="Genomic_DNA"/>
</dbReference>
<dbReference type="InterPro" id="IPR050275">
    <property type="entry name" value="PGM_Phosphatase"/>
</dbReference>
<dbReference type="AlphaFoldDB" id="A0A926EZR8"/>
<accession>A0A926EZR8</accession>
<gene>
    <name evidence="3" type="ORF">H8689_09760</name>
</gene>